<protein>
    <submittedName>
        <fullName evidence="1">Uncharacterized protein</fullName>
    </submittedName>
</protein>
<dbReference type="AlphaFoldDB" id="A0A5C5PKJ2"/>
<dbReference type="Proteomes" id="UP000317267">
    <property type="component" value="Unassembled WGS sequence"/>
</dbReference>
<evidence type="ECO:0000313" key="1">
    <source>
        <dbReference type="EMBL" id="TWR66608.1"/>
    </source>
</evidence>
<dbReference type="RefSeq" id="WP_143513894.1">
    <property type="nucleotide sequence ID" value="NZ_FNKM01000002.1"/>
</dbReference>
<organism evidence="1 2">
    <name type="scientific">Pseudomonas grimontii</name>
    <dbReference type="NCBI Taxonomy" id="129847"/>
    <lineage>
        <taxon>Bacteria</taxon>
        <taxon>Pseudomonadati</taxon>
        <taxon>Pseudomonadota</taxon>
        <taxon>Gammaproteobacteria</taxon>
        <taxon>Pseudomonadales</taxon>
        <taxon>Pseudomonadaceae</taxon>
        <taxon>Pseudomonas</taxon>
    </lineage>
</organism>
<sequence length="96" mass="10784">MVIPSINSKVFVQSIVYSDITSEIIYVFSNDGIESEYSGRLHDNLGIKGIEYSEELETFLMLLMPIDPRVSKKLHALSWGYVEGTVLNFPVVLISS</sequence>
<proteinExistence type="predicted"/>
<reference evidence="1 2" key="1">
    <citation type="submission" date="2019-06" db="EMBL/GenBank/DDBJ databases">
        <title>Pseudomonas bimorpha sp. nov. isolated from bovine raw milk and skim milk concentrate.</title>
        <authorList>
            <person name="Hofmann K."/>
            <person name="Huptas C."/>
            <person name="Doll E."/>
            <person name="Scherer S."/>
            <person name="Wenning M."/>
        </authorList>
    </citation>
    <scope>NUCLEOTIDE SEQUENCE [LARGE SCALE GENOMIC DNA]</scope>
    <source>
        <strain evidence="1 2">DSM 17515</strain>
    </source>
</reference>
<dbReference type="EMBL" id="VFES01000006">
    <property type="protein sequence ID" value="TWR66608.1"/>
    <property type="molecule type" value="Genomic_DNA"/>
</dbReference>
<gene>
    <name evidence="1" type="ORF">FIV39_11950</name>
</gene>
<evidence type="ECO:0000313" key="2">
    <source>
        <dbReference type="Proteomes" id="UP000317267"/>
    </source>
</evidence>
<accession>A0A5C5PKJ2</accession>
<name>A0A5C5PKJ2_9PSED</name>
<comment type="caution">
    <text evidence="1">The sequence shown here is derived from an EMBL/GenBank/DDBJ whole genome shotgun (WGS) entry which is preliminary data.</text>
</comment>
<dbReference type="OrthoDB" id="7062128at2"/>